<dbReference type="PANTHER" id="PTHR38106">
    <property type="entry name" value="RNA CHAPERONE PROQ"/>
    <property type="match status" value="1"/>
</dbReference>
<dbReference type="Gene3D" id="1.10.1710.10">
    <property type="entry name" value="ProQ/FinO domain"/>
    <property type="match status" value="1"/>
</dbReference>
<dbReference type="PANTHER" id="PTHR38106:SF1">
    <property type="entry name" value="RNA CHAPERONE PROQ"/>
    <property type="match status" value="1"/>
</dbReference>
<evidence type="ECO:0000259" key="5">
    <source>
        <dbReference type="SMART" id="SM00945"/>
    </source>
</evidence>
<comment type="caution">
    <text evidence="6">The sequence shown here is derived from an EMBL/GenBank/DDBJ whole genome shotgun (WGS) entry which is preliminary data.</text>
</comment>
<feature type="compositionally biased region" description="Basic and acidic residues" evidence="4">
    <location>
        <begin position="41"/>
        <end position="50"/>
    </location>
</feature>
<protein>
    <submittedName>
        <fullName evidence="6">ProP effector</fullName>
    </submittedName>
</protein>
<dbReference type="Pfam" id="PF04352">
    <property type="entry name" value="ProQ"/>
    <property type="match status" value="1"/>
</dbReference>
<accession>A0A4R8LXE1</accession>
<feature type="compositionally biased region" description="Low complexity" evidence="4">
    <location>
        <begin position="12"/>
        <end position="23"/>
    </location>
</feature>
<feature type="region of interest" description="Disordered" evidence="4">
    <location>
        <begin position="1"/>
        <end position="135"/>
    </location>
</feature>
<dbReference type="SUPFAM" id="SSF48657">
    <property type="entry name" value="FinO-like"/>
    <property type="match status" value="1"/>
</dbReference>
<evidence type="ECO:0000256" key="1">
    <source>
        <dbReference type="ARBA" id="ARBA00022490"/>
    </source>
</evidence>
<dbReference type="GO" id="GO:0034057">
    <property type="term" value="F:RNA strand-exchange activity"/>
    <property type="evidence" value="ECO:0007669"/>
    <property type="project" value="InterPro"/>
</dbReference>
<feature type="region of interest" description="Disordered" evidence="4">
    <location>
        <begin position="213"/>
        <end position="333"/>
    </location>
</feature>
<dbReference type="SMART" id="SM00945">
    <property type="entry name" value="ProQ"/>
    <property type="match status" value="1"/>
</dbReference>
<feature type="compositionally biased region" description="Polar residues" evidence="4">
    <location>
        <begin position="286"/>
        <end position="315"/>
    </location>
</feature>
<dbReference type="GO" id="GO:0033592">
    <property type="term" value="F:RNA strand annealing activity"/>
    <property type="evidence" value="ECO:0007669"/>
    <property type="project" value="InterPro"/>
</dbReference>
<organism evidence="6 7">
    <name type="scientific">Paraburkholderia rhizosphaerae</name>
    <dbReference type="NCBI Taxonomy" id="480658"/>
    <lineage>
        <taxon>Bacteria</taxon>
        <taxon>Pseudomonadati</taxon>
        <taxon>Pseudomonadota</taxon>
        <taxon>Betaproteobacteria</taxon>
        <taxon>Burkholderiales</taxon>
        <taxon>Burkholderiaceae</taxon>
        <taxon>Paraburkholderia</taxon>
    </lineage>
</organism>
<evidence type="ECO:0000313" key="6">
    <source>
        <dbReference type="EMBL" id="TDY51485.1"/>
    </source>
</evidence>
<feature type="compositionally biased region" description="Low complexity" evidence="4">
    <location>
        <begin position="262"/>
        <end position="282"/>
    </location>
</feature>
<dbReference type="OrthoDB" id="7025208at2"/>
<reference evidence="6 7" key="1">
    <citation type="submission" date="2019-03" db="EMBL/GenBank/DDBJ databases">
        <title>Genomic Encyclopedia of Type Strains, Phase III (KMG-III): the genomes of soil and plant-associated and newly described type strains.</title>
        <authorList>
            <person name="Whitman W."/>
        </authorList>
    </citation>
    <scope>NUCLEOTIDE SEQUENCE [LARGE SCALE GENOMIC DNA]</scope>
    <source>
        <strain evidence="6 7">LMG 29544</strain>
    </source>
</reference>
<dbReference type="InterPro" id="IPR036442">
    <property type="entry name" value="ProQ/FinO_sf"/>
</dbReference>
<sequence length="333" mass="35199">MGFEQLAELKKQLQQQARQARQQEAAEKTAQDSAQPSTEQRAGKDGEGRGRRGGPQGVHGAPKQARPGERPGRPHARKPHGGAQGRPAGSDAAQPAGQSAGHPTGQEGRPQAGHPRQADPRGRQKNRPQQEPVDPVVHAIGKLQKRFPAAFPKKPAPKLPLKIGILEDLLPHAQELSLSEAEVREAIATWCRGSRYWMSLTEGAARVDLNGAPAGQVSARDMAFARNSQRGGPRRPRNAEGAAQTAEQQPRTADQAQPHQRQSQAAEEAPASELQSQSAEQLPKPEQQTATSTPSGDALQPTQPAQAAGLAQSSPVGPENAASPSASTHAATE</sequence>
<keyword evidence="2" id="KW-0694">RNA-binding</keyword>
<keyword evidence="1" id="KW-0963">Cytoplasm</keyword>
<dbReference type="GO" id="GO:0005829">
    <property type="term" value="C:cytosol"/>
    <property type="evidence" value="ECO:0007669"/>
    <property type="project" value="TreeGrafter"/>
</dbReference>
<feature type="domain" description="ProQ/FinO" evidence="5">
    <location>
        <begin position="131"/>
        <end position="243"/>
    </location>
</feature>
<dbReference type="InterPro" id="IPR016103">
    <property type="entry name" value="ProQ/FinO"/>
</dbReference>
<dbReference type="Proteomes" id="UP000295509">
    <property type="component" value="Unassembled WGS sequence"/>
</dbReference>
<keyword evidence="7" id="KW-1185">Reference proteome</keyword>
<evidence type="ECO:0000256" key="3">
    <source>
        <dbReference type="ARBA" id="ARBA00023186"/>
    </source>
</evidence>
<feature type="compositionally biased region" description="Low complexity" evidence="4">
    <location>
        <begin position="321"/>
        <end position="333"/>
    </location>
</feature>
<feature type="compositionally biased region" description="Polar residues" evidence="4">
    <location>
        <begin position="245"/>
        <end position="261"/>
    </location>
</feature>
<gene>
    <name evidence="6" type="ORF">BX592_10753</name>
</gene>
<dbReference type="InterPro" id="IPR023529">
    <property type="entry name" value="ProQ"/>
</dbReference>
<keyword evidence="3" id="KW-0143">Chaperone</keyword>
<evidence type="ECO:0000256" key="4">
    <source>
        <dbReference type="SAM" id="MobiDB-lite"/>
    </source>
</evidence>
<dbReference type="GO" id="GO:0010608">
    <property type="term" value="P:post-transcriptional regulation of gene expression"/>
    <property type="evidence" value="ECO:0007669"/>
    <property type="project" value="InterPro"/>
</dbReference>
<name>A0A4R8LXE1_9BURK</name>
<dbReference type="RefSeq" id="WP_134191827.1">
    <property type="nucleotide sequence ID" value="NZ_JBHLUW010000046.1"/>
</dbReference>
<dbReference type="EMBL" id="SORE01000007">
    <property type="protein sequence ID" value="TDY51485.1"/>
    <property type="molecule type" value="Genomic_DNA"/>
</dbReference>
<evidence type="ECO:0000313" key="7">
    <source>
        <dbReference type="Proteomes" id="UP000295509"/>
    </source>
</evidence>
<proteinExistence type="predicted"/>
<evidence type="ECO:0000256" key="2">
    <source>
        <dbReference type="ARBA" id="ARBA00022884"/>
    </source>
</evidence>
<dbReference type="AlphaFoldDB" id="A0A4R8LXE1"/>